<accession>A0ABW4KWY6</accession>
<name>A0ABW4KWY6_9BURK</name>
<keyword evidence="3" id="KW-0547">Nucleotide-binding</keyword>
<dbReference type="GO" id="GO:0005524">
    <property type="term" value="F:ATP binding"/>
    <property type="evidence" value="ECO:0007669"/>
    <property type="project" value="UniProtKB-KW"/>
</dbReference>
<keyword evidence="4 9" id="KW-0067">ATP-binding</keyword>
<dbReference type="InterPro" id="IPR041701">
    <property type="entry name" value="MetN_ABC"/>
</dbReference>
<evidence type="ECO:0000313" key="10">
    <source>
        <dbReference type="Proteomes" id="UP001597304"/>
    </source>
</evidence>
<dbReference type="Pfam" id="PF00005">
    <property type="entry name" value="ABC_tran"/>
    <property type="match status" value="1"/>
</dbReference>
<sequence>MPSGLDAARASLASGAGLVPVSAIRLEGVDLYYPGPGKTRVQALRGIDLDIRAGEVFGIIGRSGAGKSSLVRTINLLNRPSAGRVTVGGTELTALNALGLRIARHEIGMVFQHFNLLASRTVYGNVALPLELAGLDKASIRARVEPLLDLVGLAALSGRFPSQISGGQKQRVGIARALASQPKVLLSDEATSALDPETTRSILALLARINRELGLTIVLITHQMQVIKQIAHRVAVMEGGQVVEQGPVVEVFTHPQQAITRSLIEEILPRTLPPSVREQVASARAGLPRTHVGRLLRLTMSGVHADRPVLSRLVRQYGVDMCLLHGQMDAIQGQTMGVLAVYVTGLAESVDAAVQGIRDAGVRVQDVTDATSDLDLTAAQE</sequence>
<dbReference type="InterPro" id="IPR003439">
    <property type="entry name" value="ABC_transporter-like_ATP-bd"/>
</dbReference>
<gene>
    <name evidence="9" type="ORF">ACFSF0_13645</name>
</gene>
<dbReference type="SMART" id="SM00382">
    <property type="entry name" value="AAA"/>
    <property type="match status" value="1"/>
</dbReference>
<organism evidence="9 10">
    <name type="scientific">Ottowia flava</name>
    <dbReference type="NCBI Taxonomy" id="2675430"/>
    <lineage>
        <taxon>Bacteria</taxon>
        <taxon>Pseudomonadati</taxon>
        <taxon>Pseudomonadota</taxon>
        <taxon>Betaproteobacteria</taxon>
        <taxon>Burkholderiales</taxon>
        <taxon>Comamonadaceae</taxon>
        <taxon>Ottowia</taxon>
    </lineage>
</organism>
<evidence type="ECO:0000256" key="3">
    <source>
        <dbReference type="ARBA" id="ARBA00022741"/>
    </source>
</evidence>
<dbReference type="InterPro" id="IPR003593">
    <property type="entry name" value="AAA+_ATPase"/>
</dbReference>
<dbReference type="SUPFAM" id="SSF52540">
    <property type="entry name" value="P-loop containing nucleoside triphosphate hydrolases"/>
    <property type="match status" value="1"/>
</dbReference>
<keyword evidence="6" id="KW-0029">Amino-acid transport</keyword>
<evidence type="ECO:0000256" key="5">
    <source>
        <dbReference type="ARBA" id="ARBA00022967"/>
    </source>
</evidence>
<dbReference type="Proteomes" id="UP001597304">
    <property type="component" value="Unassembled WGS sequence"/>
</dbReference>
<evidence type="ECO:0000256" key="4">
    <source>
        <dbReference type="ARBA" id="ARBA00022840"/>
    </source>
</evidence>
<keyword evidence="10" id="KW-1185">Reference proteome</keyword>
<dbReference type="InterPro" id="IPR018449">
    <property type="entry name" value="NIL_domain"/>
</dbReference>
<dbReference type="RefSeq" id="WP_147912870.1">
    <property type="nucleotide sequence ID" value="NZ_JBHUEJ010000031.1"/>
</dbReference>
<dbReference type="Gene3D" id="3.30.70.260">
    <property type="match status" value="1"/>
</dbReference>
<evidence type="ECO:0000256" key="6">
    <source>
        <dbReference type="ARBA" id="ARBA00022970"/>
    </source>
</evidence>
<dbReference type="PROSITE" id="PS00211">
    <property type="entry name" value="ABC_TRANSPORTER_1"/>
    <property type="match status" value="1"/>
</dbReference>
<keyword evidence="7" id="KW-0472">Membrane</keyword>
<keyword evidence="2" id="KW-1003">Cell membrane</keyword>
<reference evidence="10" key="1">
    <citation type="journal article" date="2019" name="Int. J. Syst. Evol. Microbiol.">
        <title>The Global Catalogue of Microorganisms (GCM) 10K type strain sequencing project: providing services to taxonomists for standard genome sequencing and annotation.</title>
        <authorList>
            <consortium name="The Broad Institute Genomics Platform"/>
            <consortium name="The Broad Institute Genome Sequencing Center for Infectious Disease"/>
            <person name="Wu L."/>
            <person name="Ma J."/>
        </authorList>
    </citation>
    <scope>NUCLEOTIDE SEQUENCE [LARGE SCALE GENOMIC DNA]</scope>
    <source>
        <strain evidence="10">LMG 29247</strain>
    </source>
</reference>
<dbReference type="EMBL" id="JBHUEJ010000031">
    <property type="protein sequence ID" value="MFD1711657.1"/>
    <property type="molecule type" value="Genomic_DNA"/>
</dbReference>
<dbReference type="InterPro" id="IPR050086">
    <property type="entry name" value="MetN_ABC_transporter-like"/>
</dbReference>
<evidence type="ECO:0000256" key="7">
    <source>
        <dbReference type="ARBA" id="ARBA00023136"/>
    </source>
</evidence>
<dbReference type="InterPro" id="IPR045865">
    <property type="entry name" value="ACT-like_dom_sf"/>
</dbReference>
<evidence type="ECO:0000259" key="8">
    <source>
        <dbReference type="PROSITE" id="PS50893"/>
    </source>
</evidence>
<protein>
    <submittedName>
        <fullName evidence="9">Methionine ABC transporter ATP-binding protein</fullName>
    </submittedName>
</protein>
<evidence type="ECO:0000313" key="9">
    <source>
        <dbReference type="EMBL" id="MFD1711657.1"/>
    </source>
</evidence>
<dbReference type="PROSITE" id="PS50893">
    <property type="entry name" value="ABC_TRANSPORTER_2"/>
    <property type="match status" value="1"/>
</dbReference>
<dbReference type="SMART" id="SM00930">
    <property type="entry name" value="NIL"/>
    <property type="match status" value="1"/>
</dbReference>
<dbReference type="InterPro" id="IPR027417">
    <property type="entry name" value="P-loop_NTPase"/>
</dbReference>
<dbReference type="SUPFAM" id="SSF55021">
    <property type="entry name" value="ACT-like"/>
    <property type="match status" value="1"/>
</dbReference>
<evidence type="ECO:0000256" key="2">
    <source>
        <dbReference type="ARBA" id="ARBA00022475"/>
    </source>
</evidence>
<dbReference type="PANTHER" id="PTHR43166">
    <property type="entry name" value="AMINO ACID IMPORT ATP-BINDING PROTEIN"/>
    <property type="match status" value="1"/>
</dbReference>
<keyword evidence="5" id="KW-1278">Translocase</keyword>
<keyword evidence="1" id="KW-0813">Transport</keyword>
<proteinExistence type="predicted"/>
<dbReference type="CDD" id="cd03258">
    <property type="entry name" value="ABC_MetN_methionine_transporter"/>
    <property type="match status" value="1"/>
</dbReference>
<dbReference type="PANTHER" id="PTHR43166:SF30">
    <property type="entry name" value="METHIONINE IMPORT ATP-BINDING PROTEIN METN"/>
    <property type="match status" value="1"/>
</dbReference>
<dbReference type="InterPro" id="IPR017871">
    <property type="entry name" value="ABC_transporter-like_CS"/>
</dbReference>
<comment type="caution">
    <text evidence="9">The sequence shown here is derived from an EMBL/GenBank/DDBJ whole genome shotgun (WGS) entry which is preliminary data.</text>
</comment>
<evidence type="ECO:0000256" key="1">
    <source>
        <dbReference type="ARBA" id="ARBA00022448"/>
    </source>
</evidence>
<dbReference type="Pfam" id="PF09383">
    <property type="entry name" value="NIL"/>
    <property type="match status" value="1"/>
</dbReference>
<dbReference type="Gene3D" id="3.40.50.300">
    <property type="entry name" value="P-loop containing nucleotide triphosphate hydrolases"/>
    <property type="match status" value="1"/>
</dbReference>
<feature type="domain" description="ABC transporter" evidence="8">
    <location>
        <begin position="24"/>
        <end position="264"/>
    </location>
</feature>